<dbReference type="Proteomes" id="UP000242133">
    <property type="component" value="Unassembled WGS sequence"/>
</dbReference>
<organism evidence="6 7">
    <name type="scientific">Marinobacterium halophilum</name>
    <dbReference type="NCBI Taxonomy" id="267374"/>
    <lineage>
        <taxon>Bacteria</taxon>
        <taxon>Pseudomonadati</taxon>
        <taxon>Pseudomonadota</taxon>
        <taxon>Gammaproteobacteria</taxon>
        <taxon>Oceanospirillales</taxon>
        <taxon>Oceanospirillaceae</taxon>
        <taxon>Marinobacterium</taxon>
    </lineage>
</organism>
<evidence type="ECO:0000259" key="5">
    <source>
        <dbReference type="Pfam" id="PF10672"/>
    </source>
</evidence>
<evidence type="ECO:0000313" key="6">
    <source>
        <dbReference type="EMBL" id="PSL13217.1"/>
    </source>
</evidence>
<accession>A0A2P8EUR9</accession>
<keyword evidence="2 6" id="KW-0489">Methyltransferase</keyword>
<protein>
    <submittedName>
        <fullName evidence="6">23S rRNA (Cytosine1962-C5)-methyltransferase</fullName>
    </submittedName>
</protein>
<evidence type="ECO:0000313" key="7">
    <source>
        <dbReference type="Proteomes" id="UP000242133"/>
    </source>
</evidence>
<evidence type="ECO:0000256" key="2">
    <source>
        <dbReference type="ARBA" id="ARBA00022603"/>
    </source>
</evidence>
<dbReference type="SUPFAM" id="SSF53335">
    <property type="entry name" value="S-adenosyl-L-methionine-dependent methyltransferases"/>
    <property type="match status" value="1"/>
</dbReference>
<dbReference type="Pfam" id="PF10672">
    <property type="entry name" value="Methyltrans_SAM"/>
    <property type="match status" value="1"/>
</dbReference>
<name>A0A2P8EUR9_9GAMM</name>
<feature type="domain" description="S-adenosylmethionine-dependent methyltransferase" evidence="5">
    <location>
        <begin position="20"/>
        <end position="297"/>
    </location>
</feature>
<dbReference type="GO" id="GO:0006364">
    <property type="term" value="P:rRNA processing"/>
    <property type="evidence" value="ECO:0007669"/>
    <property type="project" value="UniProtKB-KW"/>
</dbReference>
<dbReference type="Gene3D" id="3.40.50.150">
    <property type="entry name" value="Vaccinia Virus protein VP39"/>
    <property type="match status" value="1"/>
</dbReference>
<evidence type="ECO:0000256" key="4">
    <source>
        <dbReference type="ARBA" id="ARBA00022691"/>
    </source>
</evidence>
<evidence type="ECO:0000256" key="1">
    <source>
        <dbReference type="ARBA" id="ARBA00022552"/>
    </source>
</evidence>
<dbReference type="InterPro" id="IPR019614">
    <property type="entry name" value="SAM-dep_methyl-trfase"/>
</dbReference>
<dbReference type="EMBL" id="PYGI01000013">
    <property type="protein sequence ID" value="PSL13217.1"/>
    <property type="molecule type" value="Genomic_DNA"/>
</dbReference>
<sequence>MQTIIDWMGQQLRQASGECRRLFHGRGGAVPGYEWLVVDWLPPVAVMRAYAPTEPEAVAELIRWLETQPEVEAVVWQPRGQGPEGAVQVLSGEVDGPYAVIEAGLRYQVDASAAQNTGLFLDMRPGRAWVREQARGAKVLNLFAYTCAFSVAAVAGGAERVVNVDMSSRALSTGRRNHQLNDQREADVRYLAVNLLKSWSRVRKPGPYDLVVIDPPSFQPGSFVAVKDYIKVLRRLPELTCPGARVVLCHNDPKETRQFLETLMRENLPDFTRLESFGAGDDFPERGDAQGLKVTVYQRGEAVV</sequence>
<dbReference type="GO" id="GO:0032259">
    <property type="term" value="P:methylation"/>
    <property type="evidence" value="ECO:0007669"/>
    <property type="project" value="UniProtKB-KW"/>
</dbReference>
<dbReference type="GO" id="GO:0008168">
    <property type="term" value="F:methyltransferase activity"/>
    <property type="evidence" value="ECO:0007669"/>
    <property type="project" value="UniProtKB-KW"/>
</dbReference>
<gene>
    <name evidence="6" type="ORF">CLV44_11346</name>
</gene>
<keyword evidence="7" id="KW-1185">Reference proteome</keyword>
<keyword evidence="4" id="KW-0949">S-adenosyl-L-methionine</keyword>
<reference evidence="6 7" key="1">
    <citation type="submission" date="2018-03" db="EMBL/GenBank/DDBJ databases">
        <title>Genomic Encyclopedia of Archaeal and Bacterial Type Strains, Phase II (KMG-II): from individual species to whole genera.</title>
        <authorList>
            <person name="Goeker M."/>
        </authorList>
    </citation>
    <scope>NUCLEOTIDE SEQUENCE [LARGE SCALE GENOMIC DNA]</scope>
    <source>
        <strain evidence="6 7">DSM 17586</strain>
    </source>
</reference>
<dbReference type="CDD" id="cd02440">
    <property type="entry name" value="AdoMet_MTases"/>
    <property type="match status" value="1"/>
</dbReference>
<keyword evidence="3 6" id="KW-0808">Transferase</keyword>
<keyword evidence="1" id="KW-0698">rRNA processing</keyword>
<comment type="caution">
    <text evidence="6">The sequence shown here is derived from an EMBL/GenBank/DDBJ whole genome shotgun (WGS) entry which is preliminary data.</text>
</comment>
<proteinExistence type="predicted"/>
<dbReference type="InterPro" id="IPR029063">
    <property type="entry name" value="SAM-dependent_MTases_sf"/>
</dbReference>
<dbReference type="OrthoDB" id="9805492at2"/>
<evidence type="ECO:0000256" key="3">
    <source>
        <dbReference type="ARBA" id="ARBA00022679"/>
    </source>
</evidence>
<dbReference type="RefSeq" id="WP_106592002.1">
    <property type="nucleotide sequence ID" value="NZ_PYGI01000013.1"/>
</dbReference>
<dbReference type="PANTHER" id="PTHR43042:SF3">
    <property type="entry name" value="RIBOSOMAL RNA LARGE SUBUNIT METHYLTRANSFERASE YWBD-RELATED"/>
    <property type="match status" value="1"/>
</dbReference>
<dbReference type="PANTHER" id="PTHR43042">
    <property type="entry name" value="SAM-DEPENDENT METHYLTRANSFERASE"/>
    <property type="match status" value="1"/>
</dbReference>
<dbReference type="AlphaFoldDB" id="A0A2P8EUR9"/>